<dbReference type="SMART" id="SM01208">
    <property type="entry name" value="G5"/>
    <property type="match status" value="1"/>
</dbReference>
<evidence type="ECO:0000259" key="4">
    <source>
        <dbReference type="PROSITE" id="PS51109"/>
    </source>
</evidence>
<evidence type="ECO:0000313" key="6">
    <source>
        <dbReference type="Proteomes" id="UP000076563"/>
    </source>
</evidence>
<feature type="domain" description="G5" evidence="4">
    <location>
        <begin position="395"/>
        <end position="474"/>
    </location>
</feature>
<feature type="transmembrane region" description="Helical" evidence="3">
    <location>
        <begin position="12"/>
        <end position="32"/>
    </location>
</feature>
<dbReference type="PANTHER" id="PTHR35788">
    <property type="entry name" value="EXPORTED PROTEIN-RELATED"/>
    <property type="match status" value="1"/>
</dbReference>
<dbReference type="InterPro" id="IPR007391">
    <property type="entry name" value="Vancomycin_resist_VanW"/>
</dbReference>
<organism evidence="5 6">
    <name type="scientific">Paenibacillus elgii</name>
    <dbReference type="NCBI Taxonomy" id="189691"/>
    <lineage>
        <taxon>Bacteria</taxon>
        <taxon>Bacillati</taxon>
        <taxon>Bacillota</taxon>
        <taxon>Bacilli</taxon>
        <taxon>Bacillales</taxon>
        <taxon>Paenibacillaceae</taxon>
        <taxon>Paenibacillus</taxon>
    </lineage>
</organism>
<evidence type="ECO:0000256" key="1">
    <source>
        <dbReference type="ARBA" id="ARBA00022729"/>
    </source>
</evidence>
<dbReference type="InterPro" id="IPR011098">
    <property type="entry name" value="G5_dom"/>
</dbReference>
<dbReference type="OrthoDB" id="9813301at2"/>
<keyword evidence="3" id="KW-1133">Transmembrane helix</keyword>
<dbReference type="PANTHER" id="PTHR35788:SF1">
    <property type="entry name" value="EXPORTED PROTEIN"/>
    <property type="match status" value="1"/>
</dbReference>
<accession>A0A165R1W7</accession>
<dbReference type="Pfam" id="PF04294">
    <property type="entry name" value="VanW"/>
    <property type="match status" value="1"/>
</dbReference>
<dbReference type="EMBL" id="LQRA01000058">
    <property type="protein sequence ID" value="KZE77862.1"/>
    <property type="molecule type" value="Genomic_DNA"/>
</dbReference>
<dbReference type="AlphaFoldDB" id="A0A165R1W7"/>
<dbReference type="Pfam" id="PF07501">
    <property type="entry name" value="G5"/>
    <property type="match status" value="1"/>
</dbReference>
<dbReference type="Gene3D" id="2.20.230.10">
    <property type="entry name" value="Resuscitation-promoting factor rpfb"/>
    <property type="match status" value="1"/>
</dbReference>
<comment type="caution">
    <text evidence="5">The sequence shown here is derived from an EMBL/GenBank/DDBJ whole genome shotgun (WGS) entry which is preliminary data.</text>
</comment>
<reference evidence="6" key="1">
    <citation type="submission" date="2016-01" db="EMBL/GenBank/DDBJ databases">
        <title>Draft genome of Chromobacterium sp. F49.</title>
        <authorList>
            <person name="Hong K.W."/>
        </authorList>
    </citation>
    <scope>NUCLEOTIDE SEQUENCE [LARGE SCALE GENOMIC DNA]</scope>
    <source>
        <strain evidence="6">M63</strain>
    </source>
</reference>
<proteinExistence type="predicted"/>
<evidence type="ECO:0000313" key="5">
    <source>
        <dbReference type="EMBL" id="KZE77862.1"/>
    </source>
</evidence>
<dbReference type="STRING" id="1007103.GCA_000213315_03908"/>
<keyword evidence="3" id="KW-0812">Transmembrane</keyword>
<gene>
    <name evidence="5" type="ORF">AV654_20010</name>
</gene>
<dbReference type="PROSITE" id="PS51109">
    <property type="entry name" value="G5"/>
    <property type="match status" value="1"/>
</dbReference>
<dbReference type="Proteomes" id="UP000076563">
    <property type="component" value="Unassembled WGS sequence"/>
</dbReference>
<feature type="region of interest" description="Disordered" evidence="2">
    <location>
        <begin position="464"/>
        <end position="502"/>
    </location>
</feature>
<protein>
    <recommendedName>
        <fullName evidence="4">G5 domain-containing protein</fullName>
    </recommendedName>
</protein>
<keyword evidence="6" id="KW-1185">Reference proteome</keyword>
<keyword evidence="1" id="KW-0732">Signal</keyword>
<evidence type="ECO:0000256" key="2">
    <source>
        <dbReference type="SAM" id="MobiDB-lite"/>
    </source>
</evidence>
<dbReference type="RefSeq" id="WP_063183249.1">
    <property type="nucleotide sequence ID" value="NZ_LQRA01000058.1"/>
</dbReference>
<sequence length="502" mass="54381">MPRWNLHFHWIWISTLTLMLVIFLSVTAYGSLARVPAGAHVAGWPIGGLSWPELERQLASKTSALLEQKVRLTVPGGGSTERTLRQLGLEINGQELLSQLQPVREGPPYRRAAARWRLRGASLALTPALSADKLQAALNEAFPQVYARKPTDAKRLIDANDGISYVPEARVERVDEGQLLSRLKAALPDWGAITAAPAPADGPEAGGRQQQASAVIPLDVPMRTQEPAITEQALRAQGIIRKIGEFTTVSPPAPAAVSIEGRVHNVRSTAASLQDVLLKPGEVFDYAPFIERTEKRFGFKEAPVIVNGKLVPGIGGGICQVSSTLYNAVLRAGLAVVERRNHSLPVSYVALGQDATFATGHINFKFRNSTDHYLLIRTSSDERSVTVKLFGQTPPDVTYEVESKTLETLAPPVKYVLNPTLPSGKQEIIMQGKPGYVVETFRYKKQNGVVISQEKVSRDTYHAQPTVIASGGGSGTLDRTAPPPGESPAPLIEDGVRGPTFR</sequence>
<name>A0A165R1W7_9BACL</name>
<evidence type="ECO:0000256" key="3">
    <source>
        <dbReference type="SAM" id="Phobius"/>
    </source>
</evidence>
<dbReference type="InterPro" id="IPR052913">
    <property type="entry name" value="Glycopeptide_resist_protein"/>
</dbReference>
<dbReference type="eggNOG" id="COG2720">
    <property type="taxonomic scope" value="Bacteria"/>
</dbReference>
<keyword evidence="3" id="KW-0472">Membrane</keyword>